<protein>
    <submittedName>
        <fullName evidence="2">Uncharacterized protein</fullName>
    </submittedName>
</protein>
<proteinExistence type="predicted"/>
<feature type="region of interest" description="Disordered" evidence="1">
    <location>
        <begin position="76"/>
        <end position="147"/>
    </location>
</feature>
<sequence length="485" mass="55148">MSDSTGPRRSGRRTIRPLDFWNFEKPDDSKSEKIIYNVINLSKCSIYDGFSTKYYHVTNKKSTEDKKSKITVNRVNKGILNDEGRENDTQPKKQITKPKEVKIKLGVDSKDSSNDVTSKLRKDRKKKSEVKEVPQKEAKAAPAEDKRVDYQQSISSVIFDELPLRRREERKNAPLDSFIPQNSTISHSSQNQTAYEQPSFQNILSSTVVDPKSTPQLQQTIGLSVPLKNRKAFAKDGVFKVPKFLPHRSVTQSSTLIDFNMVSIPEELETDLSEENTNVIKNTGNEAPLQGSQAVDSSHKHVQSQPILKSPQVLHDRDSHEDCIKQNMENKPKKNICHDRGESCGVFVPPSLNITTSKNESLATRRSGRIRTKPLEFWNFETVEVKNLENGEVNVVHHKQELHVTKKKKKEDKKLVPVPPPYPGLSRSGKRHSVEQSLHTPSLGSSLSKRKLYSPLYDNFDETAEVDDEHPSKRRSIGWCLEMPF</sequence>
<accession>A0A8J5N495</accession>
<feature type="compositionally biased region" description="Polar residues" evidence="1">
    <location>
        <begin position="179"/>
        <end position="196"/>
    </location>
</feature>
<keyword evidence="3" id="KW-1185">Reference proteome</keyword>
<dbReference type="Proteomes" id="UP000747542">
    <property type="component" value="Unassembled WGS sequence"/>
</dbReference>
<organism evidence="2 3">
    <name type="scientific">Homarus americanus</name>
    <name type="common">American lobster</name>
    <dbReference type="NCBI Taxonomy" id="6706"/>
    <lineage>
        <taxon>Eukaryota</taxon>
        <taxon>Metazoa</taxon>
        <taxon>Ecdysozoa</taxon>
        <taxon>Arthropoda</taxon>
        <taxon>Crustacea</taxon>
        <taxon>Multicrustacea</taxon>
        <taxon>Malacostraca</taxon>
        <taxon>Eumalacostraca</taxon>
        <taxon>Eucarida</taxon>
        <taxon>Decapoda</taxon>
        <taxon>Pleocyemata</taxon>
        <taxon>Astacidea</taxon>
        <taxon>Nephropoidea</taxon>
        <taxon>Nephropidae</taxon>
        <taxon>Homarus</taxon>
    </lineage>
</organism>
<evidence type="ECO:0000313" key="2">
    <source>
        <dbReference type="EMBL" id="KAG7173122.1"/>
    </source>
</evidence>
<gene>
    <name evidence="2" type="ORF">Hamer_G008648</name>
</gene>
<comment type="caution">
    <text evidence="2">The sequence shown here is derived from an EMBL/GenBank/DDBJ whole genome shotgun (WGS) entry which is preliminary data.</text>
</comment>
<feature type="region of interest" description="Disordered" evidence="1">
    <location>
        <begin position="402"/>
        <end position="447"/>
    </location>
</feature>
<feature type="compositionally biased region" description="Polar residues" evidence="1">
    <location>
        <begin position="435"/>
        <end position="447"/>
    </location>
</feature>
<evidence type="ECO:0000313" key="3">
    <source>
        <dbReference type="Proteomes" id="UP000747542"/>
    </source>
</evidence>
<dbReference type="AlphaFoldDB" id="A0A8J5N495"/>
<feature type="compositionally biased region" description="Basic and acidic residues" evidence="1">
    <location>
        <begin position="129"/>
        <end position="147"/>
    </location>
</feature>
<feature type="compositionally biased region" description="Basic and acidic residues" evidence="1">
    <location>
        <begin position="80"/>
        <end position="113"/>
    </location>
</feature>
<dbReference type="EMBL" id="JAHLQT010010178">
    <property type="protein sequence ID" value="KAG7173122.1"/>
    <property type="molecule type" value="Genomic_DNA"/>
</dbReference>
<reference evidence="2" key="1">
    <citation type="journal article" date="2021" name="Sci. Adv.">
        <title>The American lobster genome reveals insights on longevity, neural, and immune adaptations.</title>
        <authorList>
            <person name="Polinski J.M."/>
            <person name="Zimin A.V."/>
            <person name="Clark K.F."/>
            <person name="Kohn A.B."/>
            <person name="Sadowski N."/>
            <person name="Timp W."/>
            <person name="Ptitsyn A."/>
            <person name="Khanna P."/>
            <person name="Romanova D.Y."/>
            <person name="Williams P."/>
            <person name="Greenwood S.J."/>
            <person name="Moroz L.L."/>
            <person name="Walt D.R."/>
            <person name="Bodnar A.G."/>
        </authorList>
    </citation>
    <scope>NUCLEOTIDE SEQUENCE</scope>
    <source>
        <strain evidence="2">GMGI-L3</strain>
    </source>
</reference>
<feature type="compositionally biased region" description="Basic residues" evidence="1">
    <location>
        <begin position="119"/>
        <end position="128"/>
    </location>
</feature>
<evidence type="ECO:0000256" key="1">
    <source>
        <dbReference type="SAM" id="MobiDB-lite"/>
    </source>
</evidence>
<name>A0A8J5N495_HOMAM</name>
<feature type="region of interest" description="Disordered" evidence="1">
    <location>
        <begin position="171"/>
        <end position="196"/>
    </location>
</feature>